<dbReference type="EMBL" id="RKQZ01000001">
    <property type="protein sequence ID" value="RPF20217.1"/>
    <property type="molecule type" value="Genomic_DNA"/>
</dbReference>
<dbReference type="RefSeq" id="WP_123813416.1">
    <property type="nucleotide sequence ID" value="NZ_RKQZ01000001.1"/>
</dbReference>
<sequence>MNSDTSRSVPPPGPSWLRLVPGTRVVVRRRLTAAEAVAARSDRRGAVWTDVIGFVLTVSDDGVGVRTDPRPGYGAPEELWVAADLIASAKPIPPRRIRNP</sequence>
<reference evidence="1 2" key="1">
    <citation type="submission" date="2018-11" db="EMBL/GenBank/DDBJ databases">
        <title>Sequencing the genomes of 1000 actinobacteria strains.</title>
        <authorList>
            <person name="Klenk H.-P."/>
        </authorList>
    </citation>
    <scope>NUCLEOTIDE SEQUENCE [LARGE SCALE GENOMIC DNA]</scope>
    <source>
        <strain evidence="1 2">DSM 15700</strain>
    </source>
</reference>
<protein>
    <submittedName>
        <fullName evidence="1">Uncharacterized protein</fullName>
    </submittedName>
</protein>
<comment type="caution">
    <text evidence="1">The sequence shown here is derived from an EMBL/GenBank/DDBJ whole genome shotgun (WGS) entry which is preliminary data.</text>
</comment>
<name>A0A3N4YJD6_9MICO</name>
<accession>A0A3N4YJD6</accession>
<keyword evidence="2" id="KW-1185">Reference proteome</keyword>
<dbReference type="OrthoDB" id="3631934at2"/>
<organism evidence="1 2">
    <name type="scientific">Myceligenerans xiligouense</name>
    <dbReference type="NCBI Taxonomy" id="253184"/>
    <lineage>
        <taxon>Bacteria</taxon>
        <taxon>Bacillati</taxon>
        <taxon>Actinomycetota</taxon>
        <taxon>Actinomycetes</taxon>
        <taxon>Micrococcales</taxon>
        <taxon>Promicromonosporaceae</taxon>
        <taxon>Myceligenerans</taxon>
    </lineage>
</organism>
<gene>
    <name evidence="1" type="ORF">EDD34_0796</name>
</gene>
<dbReference type="Proteomes" id="UP000280501">
    <property type="component" value="Unassembled WGS sequence"/>
</dbReference>
<proteinExistence type="predicted"/>
<evidence type="ECO:0000313" key="1">
    <source>
        <dbReference type="EMBL" id="RPF20217.1"/>
    </source>
</evidence>
<evidence type="ECO:0000313" key="2">
    <source>
        <dbReference type="Proteomes" id="UP000280501"/>
    </source>
</evidence>
<dbReference type="AlphaFoldDB" id="A0A3N4YJD6"/>